<proteinExistence type="predicted"/>
<sequence length="101" mass="11020">MAIRNGMNLGIALYVGRVLIESDAESIVRGFSMSKDPPSDIAVLVQDCLVLKDSFQLCDISFVKRDCNRAAHACAKKAFPCNLSDLWTTTLPPWGSSLSDI</sequence>
<protein>
    <submittedName>
        <fullName evidence="1">Uncharacterized protein</fullName>
    </submittedName>
</protein>
<reference evidence="1" key="1">
    <citation type="submission" date="2022-02" db="EMBL/GenBank/DDBJ databases">
        <title>Plant Genome Project.</title>
        <authorList>
            <person name="Zhang R.-G."/>
        </authorList>
    </citation>
    <scope>NUCLEOTIDE SEQUENCE</scope>
    <source>
        <strain evidence="1">AT1</strain>
    </source>
</reference>
<evidence type="ECO:0000313" key="1">
    <source>
        <dbReference type="EMBL" id="KAI8572009.1"/>
    </source>
</evidence>
<accession>A0ACC0Q3R6</accession>
<evidence type="ECO:0000313" key="2">
    <source>
        <dbReference type="Proteomes" id="UP001062846"/>
    </source>
</evidence>
<comment type="caution">
    <text evidence="1">The sequence shown here is derived from an EMBL/GenBank/DDBJ whole genome shotgun (WGS) entry which is preliminary data.</text>
</comment>
<name>A0ACC0Q3R6_RHOML</name>
<dbReference type="Proteomes" id="UP001062846">
    <property type="component" value="Chromosome 1"/>
</dbReference>
<dbReference type="EMBL" id="CM046388">
    <property type="protein sequence ID" value="KAI8572009.1"/>
    <property type="molecule type" value="Genomic_DNA"/>
</dbReference>
<keyword evidence="2" id="KW-1185">Reference proteome</keyword>
<gene>
    <name evidence="1" type="ORF">RHMOL_Rhmol01G0165500</name>
</gene>
<organism evidence="1 2">
    <name type="scientific">Rhododendron molle</name>
    <name type="common">Chinese azalea</name>
    <name type="synonym">Azalea mollis</name>
    <dbReference type="NCBI Taxonomy" id="49168"/>
    <lineage>
        <taxon>Eukaryota</taxon>
        <taxon>Viridiplantae</taxon>
        <taxon>Streptophyta</taxon>
        <taxon>Embryophyta</taxon>
        <taxon>Tracheophyta</taxon>
        <taxon>Spermatophyta</taxon>
        <taxon>Magnoliopsida</taxon>
        <taxon>eudicotyledons</taxon>
        <taxon>Gunneridae</taxon>
        <taxon>Pentapetalae</taxon>
        <taxon>asterids</taxon>
        <taxon>Ericales</taxon>
        <taxon>Ericaceae</taxon>
        <taxon>Ericoideae</taxon>
        <taxon>Rhodoreae</taxon>
        <taxon>Rhododendron</taxon>
    </lineage>
</organism>